<gene>
    <name evidence="3" type="ORF">E4N74_12690</name>
    <name evidence="2" type="ORF">E4N76_13705</name>
</gene>
<evidence type="ECO:0000313" key="2">
    <source>
        <dbReference type="EMBL" id="UTY30126.1"/>
    </source>
</evidence>
<evidence type="ECO:0000313" key="5">
    <source>
        <dbReference type="Proteomes" id="UP001059401"/>
    </source>
</evidence>
<dbReference type="KEGG" id="tpk:JO40_05635"/>
<feature type="transmembrane region" description="Helical" evidence="1">
    <location>
        <begin position="155"/>
        <end position="173"/>
    </location>
</feature>
<dbReference type="EMBL" id="CP038804">
    <property type="protein sequence ID" value="UTY34973.1"/>
    <property type="molecule type" value="Genomic_DNA"/>
</dbReference>
<evidence type="ECO:0000313" key="4">
    <source>
        <dbReference type="Proteomes" id="UP001058682"/>
    </source>
</evidence>
<protein>
    <submittedName>
        <fullName evidence="3">DUF4405 domain-containing protein</fullName>
    </submittedName>
</protein>
<feature type="transmembrane region" description="Helical" evidence="1">
    <location>
        <begin position="117"/>
        <end position="135"/>
    </location>
</feature>
<reference evidence="3" key="1">
    <citation type="submission" date="2019-04" db="EMBL/GenBank/DDBJ databases">
        <title>Whole genome sequencing of oral phylogroup 2 treponemes.</title>
        <authorList>
            <person name="Chan Y."/>
            <person name="Zeng H.H."/>
            <person name="Yu X.L."/>
            <person name="Leung W.K."/>
            <person name="Watt R.M."/>
        </authorList>
    </citation>
    <scope>NUCLEOTIDE SEQUENCE</scope>
    <source>
        <strain evidence="3">OMZ 835</strain>
        <strain evidence="2">OMZ 847</strain>
    </source>
</reference>
<dbReference type="Proteomes" id="UP001059401">
    <property type="component" value="Chromosome"/>
</dbReference>
<keyword evidence="1" id="KW-0812">Transmembrane</keyword>
<feature type="transmembrane region" description="Helical" evidence="1">
    <location>
        <begin position="73"/>
        <end position="97"/>
    </location>
</feature>
<dbReference type="Proteomes" id="UP001058682">
    <property type="component" value="Chromosome"/>
</dbReference>
<keyword evidence="5" id="KW-1185">Reference proteome</keyword>
<keyword evidence="1" id="KW-0472">Membrane</keyword>
<accession>A0AAE9MXM7</accession>
<evidence type="ECO:0000256" key="1">
    <source>
        <dbReference type="SAM" id="Phobius"/>
    </source>
</evidence>
<organism evidence="3 4">
    <name type="scientific">Treponema putidum</name>
    <dbReference type="NCBI Taxonomy" id="221027"/>
    <lineage>
        <taxon>Bacteria</taxon>
        <taxon>Pseudomonadati</taxon>
        <taxon>Spirochaetota</taxon>
        <taxon>Spirochaetia</taxon>
        <taxon>Spirochaetales</taxon>
        <taxon>Treponemataceae</taxon>
        <taxon>Treponema</taxon>
    </lineage>
</organism>
<feature type="transmembrane region" description="Helical" evidence="1">
    <location>
        <begin position="196"/>
        <end position="218"/>
    </location>
</feature>
<proteinExistence type="predicted"/>
<sequence>MTINKLRMPLDIVMTLLSIILMGGAYLFPADIVHEIIGAALFVLWAVHITLNRKWYGSMFHGKYNSLRIMQTIINCGIFVCVIFLMISGIILSNHIFTFLGIEIGLGFARIVHLLASHWYFMFMSFHIGLHAGMIAKKIAGSSRTMTNAGRAKILVCRIMLALLCIYGLHAFITRGVWRYLILQQQFFFLNLEKGYILFFVDYFAILSLLAAITHFIGKIIKKK</sequence>
<dbReference type="EMBL" id="CP038802">
    <property type="protein sequence ID" value="UTY30126.1"/>
    <property type="molecule type" value="Genomic_DNA"/>
</dbReference>
<keyword evidence="1" id="KW-1133">Transmembrane helix</keyword>
<evidence type="ECO:0000313" key="3">
    <source>
        <dbReference type="EMBL" id="UTY34973.1"/>
    </source>
</evidence>
<dbReference type="AlphaFoldDB" id="A0AAE9MXM7"/>
<feature type="transmembrane region" description="Helical" evidence="1">
    <location>
        <begin position="36"/>
        <end position="52"/>
    </location>
</feature>
<feature type="transmembrane region" description="Helical" evidence="1">
    <location>
        <begin position="12"/>
        <end position="30"/>
    </location>
</feature>
<name>A0AAE9MXM7_9SPIR</name>